<sequence>MLSQPYARPERFVRPNTLRHARQQHPKETRQRYLQQTNIVDYSENCWQTKMTIDGAQKLHWTQRIALVRHNLHAARRTGDFSFFKLLQAHALIDGTDHVALLNQTLGDNADGVLSTLDNLNAGIAYVHQDAFKAIYDNAKNNMHTGGDSLASQKSLLRVDISQQRDMADLAIDKTTNSAINLIQAQPEHCQDAVANAWITGATIMADAVCVCLNEMNSLEDHLDDFISLEYSWNSIQSSVDAAISALRGIFSLMTTASQPAAPRNTRNLSVSSASSQDHGGAASTRSRNSSTASAFSIIKRAFSVSAPSGSTLSKSSRSSTNSNVNLPLPDPNSRGFRASISAACPTKIPHFGDHPHTILTTIPPTPADVDIRTPKMGNPFKENPDYFAFDIGNSRKKESDQGSESELLHIEDLDPLYSPAVIEMPPPLNIRRLSDSFEISSPDGITV</sequence>
<dbReference type="Proteomes" id="UP001153331">
    <property type="component" value="Unassembled WGS sequence"/>
</dbReference>
<dbReference type="EMBL" id="JAPHNI010000366">
    <property type="protein sequence ID" value="KAJ8111909.1"/>
    <property type="molecule type" value="Genomic_DNA"/>
</dbReference>
<keyword evidence="2" id="KW-1185">Reference proteome</keyword>
<protein>
    <submittedName>
        <fullName evidence="1">Uncharacterized protein</fullName>
    </submittedName>
</protein>
<evidence type="ECO:0000313" key="2">
    <source>
        <dbReference type="Proteomes" id="UP001153331"/>
    </source>
</evidence>
<comment type="caution">
    <text evidence="1">The sequence shown here is derived from an EMBL/GenBank/DDBJ whole genome shotgun (WGS) entry which is preliminary data.</text>
</comment>
<evidence type="ECO:0000313" key="1">
    <source>
        <dbReference type="EMBL" id="KAJ8111909.1"/>
    </source>
</evidence>
<proteinExistence type="predicted"/>
<reference evidence="1" key="1">
    <citation type="submission" date="2022-11" db="EMBL/GenBank/DDBJ databases">
        <title>Genome Sequence of Boeremia exigua.</title>
        <authorList>
            <person name="Buettner E."/>
        </authorList>
    </citation>
    <scope>NUCLEOTIDE SEQUENCE</scope>
    <source>
        <strain evidence="1">CU02</strain>
    </source>
</reference>
<name>A0ACC2I9Q3_9PLEO</name>
<gene>
    <name evidence="1" type="ORF">OPT61_g5602</name>
</gene>
<accession>A0ACC2I9Q3</accession>
<organism evidence="1 2">
    <name type="scientific">Boeremia exigua</name>
    <dbReference type="NCBI Taxonomy" id="749465"/>
    <lineage>
        <taxon>Eukaryota</taxon>
        <taxon>Fungi</taxon>
        <taxon>Dikarya</taxon>
        <taxon>Ascomycota</taxon>
        <taxon>Pezizomycotina</taxon>
        <taxon>Dothideomycetes</taxon>
        <taxon>Pleosporomycetidae</taxon>
        <taxon>Pleosporales</taxon>
        <taxon>Pleosporineae</taxon>
        <taxon>Didymellaceae</taxon>
        <taxon>Boeremia</taxon>
    </lineage>
</organism>